<dbReference type="InterPro" id="IPR038071">
    <property type="entry name" value="UROD/MetE-like_sf"/>
</dbReference>
<dbReference type="SUPFAM" id="SSF51726">
    <property type="entry name" value="UROD/MetE-like"/>
    <property type="match status" value="1"/>
</dbReference>
<dbReference type="GO" id="GO:0008270">
    <property type="term" value="F:zinc ion binding"/>
    <property type="evidence" value="ECO:0007669"/>
    <property type="project" value="InterPro"/>
</dbReference>
<accession>A0A830FH52</accession>
<feature type="domain" description="Cobalamin-independent methionine synthase MetE N-terminal" evidence="1">
    <location>
        <begin position="90"/>
        <end position="269"/>
    </location>
</feature>
<dbReference type="GO" id="GO:0008652">
    <property type="term" value="P:amino acid biosynthetic process"/>
    <property type="evidence" value="ECO:0007669"/>
    <property type="project" value="InterPro"/>
</dbReference>
<proteinExistence type="predicted"/>
<organism evidence="2 3">
    <name type="scientific">Halocalculus aciditolerans</name>
    <dbReference type="NCBI Taxonomy" id="1383812"/>
    <lineage>
        <taxon>Archaea</taxon>
        <taxon>Methanobacteriati</taxon>
        <taxon>Methanobacteriota</taxon>
        <taxon>Stenosarchaea group</taxon>
        <taxon>Halobacteria</taxon>
        <taxon>Halobacteriales</taxon>
        <taxon>Halobacteriaceae</taxon>
        <taxon>Halocalculus</taxon>
    </lineage>
</organism>
<dbReference type="OrthoDB" id="33991at2157"/>
<keyword evidence="3" id="KW-1185">Reference proteome</keyword>
<protein>
    <recommendedName>
        <fullName evidence="1">Cobalamin-independent methionine synthase MetE N-terminal domain-containing protein</fullName>
    </recommendedName>
</protein>
<dbReference type="Proteomes" id="UP000607197">
    <property type="component" value="Unassembled WGS sequence"/>
</dbReference>
<reference evidence="2" key="2">
    <citation type="submission" date="2020-09" db="EMBL/GenBank/DDBJ databases">
        <authorList>
            <person name="Sun Q."/>
            <person name="Ohkuma M."/>
        </authorList>
    </citation>
    <scope>NUCLEOTIDE SEQUENCE</scope>
    <source>
        <strain evidence="2">JCM 19596</strain>
    </source>
</reference>
<dbReference type="AlphaFoldDB" id="A0A830FH52"/>
<dbReference type="EMBL" id="BMPG01000001">
    <property type="protein sequence ID" value="GGL54814.1"/>
    <property type="molecule type" value="Genomic_DNA"/>
</dbReference>
<dbReference type="Pfam" id="PF08267">
    <property type="entry name" value="Meth_synt_1"/>
    <property type="match status" value="1"/>
</dbReference>
<evidence type="ECO:0000313" key="3">
    <source>
        <dbReference type="Proteomes" id="UP000607197"/>
    </source>
</evidence>
<evidence type="ECO:0000313" key="2">
    <source>
        <dbReference type="EMBL" id="GGL54814.1"/>
    </source>
</evidence>
<sequence length="333" mass="35584">MPLTATTLGLFPLPDDARETLADLKGHQKGDLVSGDEPPEIEAVYDDARATHLDTQQAAGLDLHVEGQARWDDMLAHPLTVNDAVDTGGIVRYYDNNNFYRDPIVTDALEASGDVARDLERAGEHTDSLQAVLPGPYSLAELATDDYYGDDADFLAALGDFLAGEAAEFPDVDALFLLEPSLATDPPGDGPDARASDAIDTVASAVDAPVIVQSYWGALPDKVYAHLLDADIDGVGLDLVSAPDDNAVLVGEYGAPDAISLGLVDGQNTLVESPDIIEERLDWFTERLPGMDFTTTYLTPNTELFHLPTNKFEAKLDALATAADRVDATEVDA</sequence>
<dbReference type="GO" id="GO:0003871">
    <property type="term" value="F:5-methyltetrahydropteroyltriglutamate-homocysteine S-methyltransferase activity"/>
    <property type="evidence" value="ECO:0007669"/>
    <property type="project" value="InterPro"/>
</dbReference>
<reference evidence="2" key="1">
    <citation type="journal article" date="2014" name="Int. J. Syst. Evol. Microbiol.">
        <title>Complete genome sequence of Corynebacterium casei LMG S-19264T (=DSM 44701T), isolated from a smear-ripened cheese.</title>
        <authorList>
            <consortium name="US DOE Joint Genome Institute (JGI-PGF)"/>
            <person name="Walter F."/>
            <person name="Albersmeier A."/>
            <person name="Kalinowski J."/>
            <person name="Ruckert C."/>
        </authorList>
    </citation>
    <scope>NUCLEOTIDE SEQUENCE</scope>
    <source>
        <strain evidence="2">JCM 19596</strain>
    </source>
</reference>
<dbReference type="RefSeq" id="WP_188976674.1">
    <property type="nucleotide sequence ID" value="NZ_BMPG01000001.1"/>
</dbReference>
<evidence type="ECO:0000259" key="1">
    <source>
        <dbReference type="Pfam" id="PF08267"/>
    </source>
</evidence>
<dbReference type="Gene3D" id="3.20.20.210">
    <property type="match status" value="1"/>
</dbReference>
<gene>
    <name evidence="2" type="ORF">GCM10009039_11150</name>
</gene>
<comment type="caution">
    <text evidence="2">The sequence shown here is derived from an EMBL/GenBank/DDBJ whole genome shotgun (WGS) entry which is preliminary data.</text>
</comment>
<name>A0A830FH52_9EURY</name>
<dbReference type="InterPro" id="IPR013215">
    <property type="entry name" value="Cbl-indep_Met_Synth_N"/>
</dbReference>